<name>A0A9P6AHQ4_9AGAM</name>
<comment type="caution">
    <text evidence="2">The sequence shown here is derived from an EMBL/GenBank/DDBJ whole genome shotgun (WGS) entry which is preliminary data.</text>
</comment>
<reference evidence="2" key="1">
    <citation type="journal article" date="2020" name="Nat. Commun.">
        <title>Large-scale genome sequencing of mycorrhizal fungi provides insights into the early evolution of symbiotic traits.</title>
        <authorList>
            <person name="Miyauchi S."/>
            <person name="Kiss E."/>
            <person name="Kuo A."/>
            <person name="Drula E."/>
            <person name="Kohler A."/>
            <person name="Sanchez-Garcia M."/>
            <person name="Morin E."/>
            <person name="Andreopoulos B."/>
            <person name="Barry K.W."/>
            <person name="Bonito G."/>
            <person name="Buee M."/>
            <person name="Carver A."/>
            <person name="Chen C."/>
            <person name="Cichocki N."/>
            <person name="Clum A."/>
            <person name="Culley D."/>
            <person name="Crous P.W."/>
            <person name="Fauchery L."/>
            <person name="Girlanda M."/>
            <person name="Hayes R.D."/>
            <person name="Keri Z."/>
            <person name="LaButti K."/>
            <person name="Lipzen A."/>
            <person name="Lombard V."/>
            <person name="Magnuson J."/>
            <person name="Maillard F."/>
            <person name="Murat C."/>
            <person name="Nolan M."/>
            <person name="Ohm R.A."/>
            <person name="Pangilinan J."/>
            <person name="Pereira M.F."/>
            <person name="Perotto S."/>
            <person name="Peter M."/>
            <person name="Pfister S."/>
            <person name="Riley R."/>
            <person name="Sitrit Y."/>
            <person name="Stielow J.B."/>
            <person name="Szollosi G."/>
            <person name="Zifcakova L."/>
            <person name="Stursova M."/>
            <person name="Spatafora J.W."/>
            <person name="Tedersoo L."/>
            <person name="Vaario L.M."/>
            <person name="Yamada A."/>
            <person name="Yan M."/>
            <person name="Wang P."/>
            <person name="Xu J."/>
            <person name="Bruns T."/>
            <person name="Baldrian P."/>
            <person name="Vilgalys R."/>
            <person name="Dunand C."/>
            <person name="Henrissat B."/>
            <person name="Grigoriev I.V."/>
            <person name="Hibbett D."/>
            <person name="Nagy L.G."/>
            <person name="Martin F.M."/>
        </authorList>
    </citation>
    <scope>NUCLEOTIDE SEQUENCE</scope>
    <source>
        <strain evidence="2">UP504</strain>
    </source>
</reference>
<dbReference type="AlphaFoldDB" id="A0A9P6AHQ4"/>
<accession>A0A9P6AHQ4</accession>
<dbReference type="EMBL" id="MU129124">
    <property type="protein sequence ID" value="KAF9506075.1"/>
    <property type="molecule type" value="Genomic_DNA"/>
</dbReference>
<feature type="region of interest" description="Disordered" evidence="1">
    <location>
        <begin position="260"/>
        <end position="286"/>
    </location>
</feature>
<feature type="region of interest" description="Disordered" evidence="1">
    <location>
        <begin position="1"/>
        <end position="46"/>
    </location>
</feature>
<proteinExistence type="predicted"/>
<feature type="compositionally biased region" description="Polar residues" evidence="1">
    <location>
        <begin position="23"/>
        <end position="35"/>
    </location>
</feature>
<dbReference type="Proteomes" id="UP000886523">
    <property type="component" value="Unassembled WGS sequence"/>
</dbReference>
<sequence length="286" mass="31624">MKTRKTNKGPNGNTPKGDAMDDNTPNGDMTNGNSPDENRTRPTSGPIYATLRKKSSLWLLFLGAWLDTDNWLTRLLWIHLEVVNVQALKNDRKQQMGDSNSPNVSFIKGEILMEHSPCCCLRNVDAINQLCFTHRRQIMKILDANTGDAENIILSLNLVNSSFTHEAKVTISYGVTIKGTLAGSPADSPSGLRLPQPLISGDDLAQKLDAVVLGMREVHRDMREGLTGFNTRVVSVQRKVASLEDRIQALEYMASQQEYRNTDIDGGDGEADNYGDDSQADIFADE</sequence>
<gene>
    <name evidence="2" type="ORF">BS47DRAFT_1429995</name>
</gene>
<evidence type="ECO:0000256" key="1">
    <source>
        <dbReference type="SAM" id="MobiDB-lite"/>
    </source>
</evidence>
<protein>
    <submittedName>
        <fullName evidence="2">Uncharacterized protein</fullName>
    </submittedName>
</protein>
<feature type="compositionally biased region" description="Acidic residues" evidence="1">
    <location>
        <begin position="265"/>
        <end position="286"/>
    </location>
</feature>
<evidence type="ECO:0000313" key="3">
    <source>
        <dbReference type="Proteomes" id="UP000886523"/>
    </source>
</evidence>
<organism evidence="2 3">
    <name type="scientific">Hydnum rufescens UP504</name>
    <dbReference type="NCBI Taxonomy" id="1448309"/>
    <lineage>
        <taxon>Eukaryota</taxon>
        <taxon>Fungi</taxon>
        <taxon>Dikarya</taxon>
        <taxon>Basidiomycota</taxon>
        <taxon>Agaricomycotina</taxon>
        <taxon>Agaricomycetes</taxon>
        <taxon>Cantharellales</taxon>
        <taxon>Hydnaceae</taxon>
        <taxon>Hydnum</taxon>
    </lineage>
</organism>
<evidence type="ECO:0000313" key="2">
    <source>
        <dbReference type="EMBL" id="KAF9506075.1"/>
    </source>
</evidence>
<keyword evidence="3" id="KW-1185">Reference proteome</keyword>